<evidence type="ECO:0000313" key="3">
    <source>
        <dbReference type="Proteomes" id="UP000005953"/>
    </source>
</evidence>
<gene>
    <name evidence="2" type="ORF">MED297_15075</name>
</gene>
<dbReference type="AlphaFoldDB" id="A4BH56"/>
<organism evidence="2 3">
    <name type="scientific">Reinekea blandensis MED297</name>
    <dbReference type="NCBI Taxonomy" id="314283"/>
    <lineage>
        <taxon>Bacteria</taxon>
        <taxon>Pseudomonadati</taxon>
        <taxon>Pseudomonadota</taxon>
        <taxon>Gammaproteobacteria</taxon>
        <taxon>Oceanospirillales</taxon>
        <taxon>Saccharospirillaceae</taxon>
        <taxon>Reinekea</taxon>
    </lineage>
</organism>
<protein>
    <submittedName>
        <fullName evidence="2">Uncharacterized protein</fullName>
    </submittedName>
</protein>
<sequence length="260" mass="30305">MDANTTLFSVIGVAALAAMIIGMLVTQSRHKALEARNNQIRLLTLQQKRLNNLLRTLPSSYLSVELRDFLYQAMLQNLKTHIDLVPDKNDLLKEDYQQLMQERENARANPPKPSKDMLTADQASIYRGLLKSLYEFIKRNYETGRMKKEHAEKLLKQVQIKLIETAVDYFTLIADENRRQDNFRQTRNAYQKALDTIAESPYESQFRQETVNIRSKLNQVVEDWRQSRESLSKAASEKLAGEMESLVDDQESWKKKQTYE</sequence>
<keyword evidence="1" id="KW-0472">Membrane</keyword>
<dbReference type="HOGENOM" id="CLU_1069088_0_0_6"/>
<evidence type="ECO:0000313" key="2">
    <source>
        <dbReference type="EMBL" id="EAR08555.1"/>
    </source>
</evidence>
<proteinExistence type="predicted"/>
<dbReference type="OrthoDB" id="6199153at2"/>
<accession>A4BH56</accession>
<name>A4BH56_9GAMM</name>
<keyword evidence="1" id="KW-1133">Transmembrane helix</keyword>
<feature type="transmembrane region" description="Helical" evidence="1">
    <location>
        <begin position="6"/>
        <end position="26"/>
    </location>
</feature>
<dbReference type="RefSeq" id="WP_008043089.1">
    <property type="nucleotide sequence ID" value="NZ_CH724150.1"/>
</dbReference>
<keyword evidence="3" id="KW-1185">Reference proteome</keyword>
<keyword evidence="1" id="KW-0812">Transmembrane</keyword>
<evidence type="ECO:0000256" key="1">
    <source>
        <dbReference type="SAM" id="Phobius"/>
    </source>
</evidence>
<reference evidence="2 3" key="1">
    <citation type="submission" date="2006-02" db="EMBL/GenBank/DDBJ databases">
        <authorList>
            <person name="Pinhassi J."/>
            <person name="Pedros-Alio C."/>
            <person name="Ferriera S."/>
            <person name="Johnson J."/>
            <person name="Kravitz S."/>
            <person name="Halpern A."/>
            <person name="Remington K."/>
            <person name="Beeson K."/>
            <person name="Tran B."/>
            <person name="Rogers Y.-H."/>
            <person name="Friedman R."/>
            <person name="Venter J.C."/>
        </authorList>
    </citation>
    <scope>NUCLEOTIDE SEQUENCE [LARGE SCALE GENOMIC DNA]</scope>
    <source>
        <strain evidence="2 3">MED297</strain>
    </source>
</reference>
<dbReference type="EMBL" id="AAOE01000019">
    <property type="protein sequence ID" value="EAR08555.1"/>
    <property type="molecule type" value="Genomic_DNA"/>
</dbReference>
<dbReference type="Proteomes" id="UP000005953">
    <property type="component" value="Unassembled WGS sequence"/>
</dbReference>
<comment type="caution">
    <text evidence="2">The sequence shown here is derived from an EMBL/GenBank/DDBJ whole genome shotgun (WGS) entry which is preliminary data.</text>
</comment>